<organism evidence="4 5">
    <name type="scientific">Desulfocapsa sulfexigens (strain DSM 10523 / SB164P1)</name>
    <dbReference type="NCBI Taxonomy" id="1167006"/>
    <lineage>
        <taxon>Bacteria</taxon>
        <taxon>Pseudomonadati</taxon>
        <taxon>Thermodesulfobacteriota</taxon>
        <taxon>Desulfobulbia</taxon>
        <taxon>Desulfobulbales</taxon>
        <taxon>Desulfocapsaceae</taxon>
        <taxon>Desulfocapsa</taxon>
    </lineage>
</organism>
<dbReference type="AlphaFoldDB" id="M1ND56"/>
<accession>M1ND56</accession>
<dbReference type="GO" id="GO:0035556">
    <property type="term" value="P:intracellular signal transduction"/>
    <property type="evidence" value="ECO:0007669"/>
    <property type="project" value="InterPro"/>
</dbReference>
<dbReference type="PANTHER" id="PTHR43081">
    <property type="entry name" value="ADENYLATE CYCLASE, TERMINAL-DIFFERENTIATION SPECIFIC-RELATED"/>
    <property type="match status" value="1"/>
</dbReference>
<protein>
    <submittedName>
        <fullName evidence="4">Family 3 adenylate cyclase</fullName>
    </submittedName>
</protein>
<dbReference type="SUPFAM" id="SSF55073">
    <property type="entry name" value="Nucleotide cyclase"/>
    <property type="match status" value="1"/>
</dbReference>
<dbReference type="GO" id="GO:0016020">
    <property type="term" value="C:membrane"/>
    <property type="evidence" value="ECO:0007669"/>
    <property type="project" value="InterPro"/>
</dbReference>
<dbReference type="EMBL" id="CP003985">
    <property type="protein sequence ID" value="AGF77694.1"/>
    <property type="molecule type" value="Genomic_DNA"/>
</dbReference>
<feature type="domain" description="Guanylate cyclase" evidence="2">
    <location>
        <begin position="179"/>
        <end position="311"/>
    </location>
</feature>
<dbReference type="HOGENOM" id="CLU_725086_0_0_7"/>
<dbReference type="Proteomes" id="UP000011721">
    <property type="component" value="Chromosome"/>
</dbReference>
<keyword evidence="5" id="KW-1185">Reference proteome</keyword>
<evidence type="ECO:0000259" key="3">
    <source>
        <dbReference type="PROSITE" id="PS50885"/>
    </source>
</evidence>
<dbReference type="Pfam" id="PF00211">
    <property type="entry name" value="Guanylate_cyc"/>
    <property type="match status" value="1"/>
</dbReference>
<dbReference type="OrthoDB" id="9806735at2"/>
<dbReference type="KEGG" id="dsf:UWK_01126"/>
<evidence type="ECO:0000259" key="2">
    <source>
        <dbReference type="PROSITE" id="PS50125"/>
    </source>
</evidence>
<gene>
    <name evidence="4" type="ordered locus">UWK_01126</name>
</gene>
<evidence type="ECO:0000313" key="4">
    <source>
        <dbReference type="EMBL" id="AGF77694.1"/>
    </source>
</evidence>
<dbReference type="CDD" id="cd07302">
    <property type="entry name" value="CHD"/>
    <property type="match status" value="1"/>
</dbReference>
<name>M1ND56_DESSD</name>
<dbReference type="PROSITE" id="PS50885">
    <property type="entry name" value="HAMP"/>
    <property type="match status" value="1"/>
</dbReference>
<dbReference type="InterPro" id="IPR003660">
    <property type="entry name" value="HAMP_dom"/>
</dbReference>
<dbReference type="InterPro" id="IPR050697">
    <property type="entry name" value="Adenylyl/Guanylyl_Cyclase_3/4"/>
</dbReference>
<reference evidence="5" key="1">
    <citation type="journal article" date="2013" name="Stand. Genomic Sci.">
        <title>Complete genome sequence of Desulfocapsa sulfexigens, a marine deltaproteobacterium specialized in disproportionating inorganic sulfur compounds.</title>
        <authorList>
            <person name="Finster K.W."/>
            <person name="Kjeldsen K.U."/>
            <person name="Kube M."/>
            <person name="Reinhardt R."/>
            <person name="Mussmann M."/>
            <person name="Amann R."/>
            <person name="Schreiber L."/>
        </authorList>
    </citation>
    <scope>NUCLEOTIDE SEQUENCE [LARGE SCALE GENOMIC DNA]</scope>
    <source>
        <strain evidence="5">DSM 10523 / SB164P1</strain>
    </source>
</reference>
<dbReference type="GO" id="GO:0009190">
    <property type="term" value="P:cyclic nucleotide biosynthetic process"/>
    <property type="evidence" value="ECO:0007669"/>
    <property type="project" value="InterPro"/>
</dbReference>
<feature type="transmembrane region" description="Helical" evidence="1">
    <location>
        <begin position="20"/>
        <end position="36"/>
    </location>
</feature>
<dbReference type="Gene3D" id="6.10.340.10">
    <property type="match status" value="1"/>
</dbReference>
<dbReference type="eggNOG" id="COG2114">
    <property type="taxonomic scope" value="Bacteria"/>
</dbReference>
<evidence type="ECO:0000256" key="1">
    <source>
        <dbReference type="SAM" id="Phobius"/>
    </source>
</evidence>
<evidence type="ECO:0000313" key="5">
    <source>
        <dbReference type="Proteomes" id="UP000011721"/>
    </source>
</evidence>
<keyword evidence="1" id="KW-1133">Transmembrane helix</keyword>
<dbReference type="GO" id="GO:0004016">
    <property type="term" value="F:adenylate cyclase activity"/>
    <property type="evidence" value="ECO:0007669"/>
    <property type="project" value="UniProtKB-ARBA"/>
</dbReference>
<dbReference type="PATRIC" id="fig|1167006.5.peg.1253"/>
<keyword evidence="1" id="KW-0812">Transmembrane</keyword>
<dbReference type="STRING" id="1167006.UWK_01126"/>
<dbReference type="SMART" id="SM00044">
    <property type="entry name" value="CYCc"/>
    <property type="match status" value="1"/>
</dbReference>
<dbReference type="Gene3D" id="3.30.70.1230">
    <property type="entry name" value="Nucleotide cyclase"/>
    <property type="match status" value="1"/>
</dbReference>
<feature type="transmembrane region" description="Helical" evidence="1">
    <location>
        <begin position="42"/>
        <end position="64"/>
    </location>
</feature>
<sequence>MKILQKKNNISFYRKLKTSLALMGIIPFLLAVYLFTRRTELSSTLVIFSAALVLISILMGFTMLRRSSDQMRALARKTAILDSGDILEPVDVNVEGELYDIAANFNSVVEKLNRTNRDMQSRSFQLQEFASNLSESYEQLEKENRLRNQLCRYVGKDLVDKLMVSRDGQLLKNERKDVTILFADIRSFTALSEHMEPEEVVAMLNEYFSIMIEIIFKYNGMLDKFVGDQIMAVFGHISNEKDGARSAVRAALDMQKATAALMKERAGRDQPVFKIGIGINTGSAILASVGSANRKDYTVIGDTVNTAARLEAHAAGREIVLGERTCYHLPKKLPRSARQELKMRNRSGALACYTLVTRENKVVIRPKTEKNPLMTSVQAAC</sequence>
<dbReference type="InterPro" id="IPR001054">
    <property type="entry name" value="A/G_cyclase"/>
</dbReference>
<dbReference type="PANTHER" id="PTHR43081:SF1">
    <property type="entry name" value="ADENYLATE CYCLASE, TERMINAL-DIFFERENTIATION SPECIFIC"/>
    <property type="match status" value="1"/>
</dbReference>
<dbReference type="PROSITE" id="PS50125">
    <property type="entry name" value="GUANYLATE_CYCLASE_2"/>
    <property type="match status" value="1"/>
</dbReference>
<dbReference type="InterPro" id="IPR029787">
    <property type="entry name" value="Nucleotide_cyclase"/>
</dbReference>
<keyword evidence="1" id="KW-0472">Membrane</keyword>
<feature type="domain" description="HAMP" evidence="3">
    <location>
        <begin position="65"/>
        <end position="117"/>
    </location>
</feature>
<proteinExistence type="predicted"/>